<evidence type="ECO:0000256" key="3">
    <source>
        <dbReference type="ARBA" id="ARBA00017562"/>
    </source>
</evidence>
<evidence type="ECO:0000256" key="7">
    <source>
        <dbReference type="ARBA" id="ARBA00023160"/>
    </source>
</evidence>
<name>A0ABS4EJL1_9HYPH</name>
<dbReference type="InterPro" id="IPR011053">
    <property type="entry name" value="Single_hybrid_motif"/>
</dbReference>
<keyword evidence="8 9" id="KW-0092">Biotin</keyword>
<dbReference type="PANTHER" id="PTHR45266:SF3">
    <property type="entry name" value="OXALOACETATE DECARBOXYLASE ALPHA CHAIN"/>
    <property type="match status" value="1"/>
</dbReference>
<keyword evidence="6 9" id="KW-0443">Lipid metabolism</keyword>
<dbReference type="EMBL" id="JAGGJV010000002">
    <property type="protein sequence ID" value="MBP1858134.1"/>
    <property type="molecule type" value="Genomic_DNA"/>
</dbReference>
<evidence type="ECO:0000256" key="2">
    <source>
        <dbReference type="ARBA" id="ARBA00005194"/>
    </source>
</evidence>
<keyword evidence="5 9" id="KW-0276">Fatty acid metabolism</keyword>
<keyword evidence="7 9" id="KW-0275">Fatty acid biosynthesis</keyword>
<evidence type="ECO:0000256" key="4">
    <source>
        <dbReference type="ARBA" id="ARBA00022516"/>
    </source>
</evidence>
<evidence type="ECO:0000256" key="6">
    <source>
        <dbReference type="ARBA" id="ARBA00023098"/>
    </source>
</evidence>
<dbReference type="PROSITE" id="PS50968">
    <property type="entry name" value="BIOTINYL_LIPOYL"/>
    <property type="match status" value="1"/>
</dbReference>
<dbReference type="RefSeq" id="WP_209850195.1">
    <property type="nucleotide sequence ID" value="NZ_JAGGJV010000002.1"/>
</dbReference>
<evidence type="ECO:0000313" key="12">
    <source>
        <dbReference type="Proteomes" id="UP000823786"/>
    </source>
</evidence>
<dbReference type="Gene3D" id="2.40.50.100">
    <property type="match status" value="1"/>
</dbReference>
<dbReference type="SUPFAM" id="SSF51230">
    <property type="entry name" value="Single hybrid motif"/>
    <property type="match status" value="1"/>
</dbReference>
<evidence type="ECO:0000256" key="5">
    <source>
        <dbReference type="ARBA" id="ARBA00022832"/>
    </source>
</evidence>
<dbReference type="InterPro" id="IPR001882">
    <property type="entry name" value="Biotin_BS"/>
</dbReference>
<evidence type="ECO:0000256" key="1">
    <source>
        <dbReference type="ARBA" id="ARBA00003761"/>
    </source>
</evidence>
<comment type="caution">
    <text evidence="11">The sequence shown here is derived from an EMBL/GenBank/DDBJ whole genome shotgun (WGS) entry which is preliminary data.</text>
</comment>
<dbReference type="InterPro" id="IPR050709">
    <property type="entry name" value="Biotin_Carboxyl_Carrier/Decarb"/>
</dbReference>
<dbReference type="CDD" id="cd06850">
    <property type="entry name" value="biotinyl_domain"/>
    <property type="match status" value="1"/>
</dbReference>
<dbReference type="NCBIfam" id="TIGR00531">
    <property type="entry name" value="BCCP"/>
    <property type="match status" value="1"/>
</dbReference>
<proteinExistence type="predicted"/>
<dbReference type="InterPro" id="IPR001249">
    <property type="entry name" value="AcCoA_biotinCC"/>
</dbReference>
<dbReference type="Proteomes" id="UP000823786">
    <property type="component" value="Unassembled WGS sequence"/>
</dbReference>
<protein>
    <recommendedName>
        <fullName evidence="3 9">Biotin carboxyl carrier protein of acetyl-CoA carboxylase</fullName>
    </recommendedName>
</protein>
<evidence type="ECO:0000256" key="9">
    <source>
        <dbReference type="RuleBase" id="RU364072"/>
    </source>
</evidence>
<dbReference type="PROSITE" id="PS00188">
    <property type="entry name" value="BIOTIN"/>
    <property type="match status" value="1"/>
</dbReference>
<dbReference type="PANTHER" id="PTHR45266">
    <property type="entry name" value="OXALOACETATE DECARBOXYLASE ALPHA CHAIN"/>
    <property type="match status" value="1"/>
</dbReference>
<keyword evidence="4 9" id="KW-0444">Lipid biosynthesis</keyword>
<sequence>MDLDLIERLMRLLENSSVNELELTENGTRIRLSKTVAQVTQTSAASAASSSTESAARATASASAAGPREHIIVAGLPGTFYRSPMPGEAPFVEIGERVEDGRKLAIIEAMKMMNPVEADCTGRVTAIHLEDGAPVTAGMPLFTLETSA</sequence>
<comment type="pathway">
    <text evidence="2 9">Lipid metabolism; fatty acid biosynthesis.</text>
</comment>
<evidence type="ECO:0000259" key="10">
    <source>
        <dbReference type="PROSITE" id="PS50968"/>
    </source>
</evidence>
<evidence type="ECO:0000256" key="8">
    <source>
        <dbReference type="ARBA" id="ARBA00023267"/>
    </source>
</evidence>
<comment type="function">
    <text evidence="1 9">This protein is a component of the acetyl coenzyme A carboxylase complex; first, biotin carboxylase catalyzes the carboxylation of the carrier protein and then the transcarboxylase transfers the carboxyl group to form malonyl-CoA.</text>
</comment>
<reference evidence="11 12" key="1">
    <citation type="submission" date="2021-03" db="EMBL/GenBank/DDBJ databases">
        <title>Genomic Encyclopedia of Type Strains, Phase IV (KMG-IV): sequencing the most valuable type-strain genomes for metagenomic binning, comparative biology and taxonomic classification.</title>
        <authorList>
            <person name="Goeker M."/>
        </authorList>
    </citation>
    <scope>NUCLEOTIDE SEQUENCE [LARGE SCALE GENOMIC DNA]</scope>
    <source>
        <strain evidence="11 12">DSM 26427</strain>
    </source>
</reference>
<feature type="domain" description="Lipoyl-binding" evidence="10">
    <location>
        <begin position="71"/>
        <end position="145"/>
    </location>
</feature>
<gene>
    <name evidence="11" type="ORF">J2Z75_001630</name>
</gene>
<dbReference type="Pfam" id="PF00364">
    <property type="entry name" value="Biotin_lipoyl"/>
    <property type="match status" value="1"/>
</dbReference>
<dbReference type="PRINTS" id="PR01071">
    <property type="entry name" value="ACOABIOTINCC"/>
</dbReference>
<dbReference type="InterPro" id="IPR000089">
    <property type="entry name" value="Biotin_lipoyl"/>
</dbReference>
<keyword evidence="12" id="KW-1185">Reference proteome</keyword>
<accession>A0ABS4EJL1</accession>
<evidence type="ECO:0000313" key="11">
    <source>
        <dbReference type="EMBL" id="MBP1858134.1"/>
    </source>
</evidence>
<organism evidence="11 12">
    <name type="scientific">Rhizobium herbae</name>
    <dbReference type="NCBI Taxonomy" id="508661"/>
    <lineage>
        <taxon>Bacteria</taxon>
        <taxon>Pseudomonadati</taxon>
        <taxon>Pseudomonadota</taxon>
        <taxon>Alphaproteobacteria</taxon>
        <taxon>Hyphomicrobiales</taxon>
        <taxon>Rhizobiaceae</taxon>
        <taxon>Rhizobium/Agrobacterium group</taxon>
        <taxon>Rhizobium</taxon>
    </lineage>
</organism>